<dbReference type="Proteomes" id="UP000759131">
    <property type="component" value="Unassembled WGS sequence"/>
</dbReference>
<dbReference type="GO" id="GO:0015293">
    <property type="term" value="F:symporter activity"/>
    <property type="evidence" value="ECO:0007669"/>
    <property type="project" value="InterPro"/>
</dbReference>
<feature type="transmembrane region" description="Helical" evidence="2">
    <location>
        <begin position="164"/>
        <end position="184"/>
    </location>
</feature>
<keyword evidence="4" id="KW-1185">Reference proteome</keyword>
<dbReference type="PANTHER" id="PTHR11328">
    <property type="entry name" value="MAJOR FACILITATOR SUPERFAMILY DOMAIN-CONTAINING PROTEIN"/>
    <property type="match status" value="1"/>
</dbReference>
<sequence length="476" mass="53004">MNRMNSDSCDSSVCDTCGSPVEQFGTNDNMSDTTSTEQIVSTRLSWTTKIFFSFGHVYNDLCASVWFSYTLIFFQMQFNGSVASILILLGQVADALATPFVGFFSDRNDSNQLLCRYGKRKTWHLLGSILVSAAVQVGHVSLITDLTTSGNCCFFYMCLYDRVLIVYIVCAIGAVFSVLFNIVVKEVKPPKMDYPYSSSNDLITNNEISKNICRKEVDNKNNNIKDYGTNCTNISYSPTNPENGNIKSNQFYKWSDWLKDFKFYKVASIAIIPFVTYISGFIWSLISRFISNKTGSKILLVMGCLFGLASCVWNSFGSVDNESFKQWQVYGAALLFGIGGTTMLIASLSLTSDLIGNNTTSSAFVFGTMSFFDKVLNGSVVVILEQINPYKNRSDDESFSNTYYKQIVVYVSGAAALLTLLAVIPIMRTKASSHLKYSSKYFSRLDREAVLGFCPEEGVDCGQSMRTDSCRPMGYN</sequence>
<evidence type="ECO:0000313" key="4">
    <source>
        <dbReference type="Proteomes" id="UP000759131"/>
    </source>
</evidence>
<evidence type="ECO:0008006" key="5">
    <source>
        <dbReference type="Google" id="ProtNLM"/>
    </source>
</evidence>
<dbReference type="AlphaFoldDB" id="A0A7R9KP63"/>
<feature type="transmembrane region" description="Helical" evidence="2">
    <location>
        <begin position="407"/>
        <end position="427"/>
    </location>
</feature>
<gene>
    <name evidence="3" type="ORF">OSB1V03_LOCUS7218</name>
</gene>
<feature type="transmembrane region" description="Helical" evidence="2">
    <location>
        <begin position="298"/>
        <end position="317"/>
    </location>
</feature>
<dbReference type="SUPFAM" id="SSF103473">
    <property type="entry name" value="MFS general substrate transporter"/>
    <property type="match status" value="1"/>
</dbReference>
<name>A0A7R9KP63_9ACAR</name>
<dbReference type="InterPro" id="IPR036259">
    <property type="entry name" value="MFS_trans_sf"/>
</dbReference>
<evidence type="ECO:0000256" key="1">
    <source>
        <dbReference type="ARBA" id="ARBA00008335"/>
    </source>
</evidence>
<keyword evidence="2" id="KW-0472">Membrane</keyword>
<evidence type="ECO:0000256" key="2">
    <source>
        <dbReference type="SAM" id="Phobius"/>
    </source>
</evidence>
<dbReference type="OrthoDB" id="1730117at2759"/>
<protein>
    <recommendedName>
        <fullName evidence="5">Major facilitator superfamily domain-containing protein 12</fullName>
    </recommendedName>
</protein>
<accession>A0A7R9KP63</accession>
<feature type="transmembrane region" description="Helical" evidence="2">
    <location>
        <begin position="57"/>
        <end position="76"/>
    </location>
</feature>
<keyword evidence="2" id="KW-0812">Transmembrane</keyword>
<comment type="similarity">
    <text evidence="1">Belongs to the major facilitator superfamily.</text>
</comment>
<dbReference type="EMBL" id="OC858735">
    <property type="protein sequence ID" value="CAD7626786.1"/>
    <property type="molecule type" value="Genomic_DNA"/>
</dbReference>
<dbReference type="InterPro" id="IPR039672">
    <property type="entry name" value="MFS_2"/>
</dbReference>
<evidence type="ECO:0000313" key="3">
    <source>
        <dbReference type="EMBL" id="CAD7626786.1"/>
    </source>
</evidence>
<dbReference type="PANTHER" id="PTHR11328:SF49">
    <property type="entry name" value="MAJOR FACILITATOR SUPERFAMILY DOMAIN-CONTAINING PROTEIN 12-LIKE PROTEIN"/>
    <property type="match status" value="1"/>
</dbReference>
<feature type="transmembrane region" description="Helical" evidence="2">
    <location>
        <begin position="82"/>
        <end position="104"/>
    </location>
</feature>
<feature type="transmembrane region" description="Helical" evidence="2">
    <location>
        <begin position="263"/>
        <end position="286"/>
    </location>
</feature>
<proteinExistence type="inferred from homology"/>
<feature type="transmembrane region" description="Helical" evidence="2">
    <location>
        <begin position="125"/>
        <end position="144"/>
    </location>
</feature>
<organism evidence="3">
    <name type="scientific">Medioppia subpectinata</name>
    <dbReference type="NCBI Taxonomy" id="1979941"/>
    <lineage>
        <taxon>Eukaryota</taxon>
        <taxon>Metazoa</taxon>
        <taxon>Ecdysozoa</taxon>
        <taxon>Arthropoda</taxon>
        <taxon>Chelicerata</taxon>
        <taxon>Arachnida</taxon>
        <taxon>Acari</taxon>
        <taxon>Acariformes</taxon>
        <taxon>Sarcoptiformes</taxon>
        <taxon>Oribatida</taxon>
        <taxon>Brachypylina</taxon>
        <taxon>Oppioidea</taxon>
        <taxon>Oppiidae</taxon>
        <taxon>Medioppia</taxon>
    </lineage>
</organism>
<dbReference type="GO" id="GO:0008643">
    <property type="term" value="P:carbohydrate transport"/>
    <property type="evidence" value="ECO:0007669"/>
    <property type="project" value="InterPro"/>
</dbReference>
<dbReference type="Gene3D" id="1.20.1250.20">
    <property type="entry name" value="MFS general substrate transporter like domains"/>
    <property type="match status" value="1"/>
</dbReference>
<dbReference type="GO" id="GO:0005886">
    <property type="term" value="C:plasma membrane"/>
    <property type="evidence" value="ECO:0007669"/>
    <property type="project" value="TreeGrafter"/>
</dbReference>
<keyword evidence="2" id="KW-1133">Transmembrane helix</keyword>
<dbReference type="EMBL" id="CAJPIZ010004160">
    <property type="protein sequence ID" value="CAG2107216.1"/>
    <property type="molecule type" value="Genomic_DNA"/>
</dbReference>
<reference evidence="3" key="1">
    <citation type="submission" date="2020-11" db="EMBL/GenBank/DDBJ databases">
        <authorList>
            <person name="Tran Van P."/>
        </authorList>
    </citation>
    <scope>NUCLEOTIDE SEQUENCE</scope>
</reference>
<feature type="transmembrane region" description="Helical" evidence="2">
    <location>
        <begin position="329"/>
        <end position="350"/>
    </location>
</feature>